<dbReference type="AlphaFoldDB" id="A0A9P0P7T8"/>
<keyword evidence="3" id="KW-1185">Reference proteome</keyword>
<dbReference type="OrthoDB" id="6152242at2759"/>
<proteinExistence type="predicted"/>
<name>A0A9P0P7T8_ACAOB</name>
<organism evidence="2 3">
    <name type="scientific">Acanthoscelides obtectus</name>
    <name type="common">Bean weevil</name>
    <name type="synonym">Bruchus obtectus</name>
    <dbReference type="NCBI Taxonomy" id="200917"/>
    <lineage>
        <taxon>Eukaryota</taxon>
        <taxon>Metazoa</taxon>
        <taxon>Ecdysozoa</taxon>
        <taxon>Arthropoda</taxon>
        <taxon>Hexapoda</taxon>
        <taxon>Insecta</taxon>
        <taxon>Pterygota</taxon>
        <taxon>Neoptera</taxon>
        <taxon>Endopterygota</taxon>
        <taxon>Coleoptera</taxon>
        <taxon>Polyphaga</taxon>
        <taxon>Cucujiformia</taxon>
        <taxon>Chrysomeloidea</taxon>
        <taxon>Chrysomelidae</taxon>
        <taxon>Bruchinae</taxon>
        <taxon>Bruchini</taxon>
        <taxon>Acanthoscelides</taxon>
    </lineage>
</organism>
<dbReference type="PANTHER" id="PTHR21505">
    <property type="entry name" value="MADF DOMAIN-CONTAINING PROTEIN-RELATED"/>
    <property type="match status" value="1"/>
</dbReference>
<gene>
    <name evidence="2" type="ORF">ACAOBT_LOCUS9116</name>
</gene>
<feature type="domain" description="MADF" evidence="1">
    <location>
        <begin position="8"/>
        <end position="53"/>
    </location>
</feature>
<reference evidence="2" key="1">
    <citation type="submission" date="2022-03" db="EMBL/GenBank/DDBJ databases">
        <authorList>
            <person name="Sayadi A."/>
        </authorList>
    </citation>
    <scope>NUCLEOTIDE SEQUENCE</scope>
</reference>
<sequence length="100" mass="11865">MESVCMYCFKKLNSLRTTYNKEKKKVEDSKRYGASADAVYEPKLWYYKELSFINDQHSARASISTIDDKEEETDGEQQIEHYTKCRKCRILMIFFGRSLP</sequence>
<dbReference type="Proteomes" id="UP001152888">
    <property type="component" value="Unassembled WGS sequence"/>
</dbReference>
<dbReference type="InterPro" id="IPR006578">
    <property type="entry name" value="MADF-dom"/>
</dbReference>
<evidence type="ECO:0000259" key="1">
    <source>
        <dbReference type="Pfam" id="PF10545"/>
    </source>
</evidence>
<comment type="caution">
    <text evidence="2">The sequence shown here is derived from an EMBL/GenBank/DDBJ whole genome shotgun (WGS) entry which is preliminary data.</text>
</comment>
<evidence type="ECO:0000313" key="3">
    <source>
        <dbReference type="Proteomes" id="UP001152888"/>
    </source>
</evidence>
<accession>A0A9P0P7T8</accession>
<evidence type="ECO:0000313" key="2">
    <source>
        <dbReference type="EMBL" id="CAH1970820.1"/>
    </source>
</evidence>
<protein>
    <recommendedName>
        <fullName evidence="1">MADF domain-containing protein</fullName>
    </recommendedName>
</protein>
<dbReference type="Pfam" id="PF10545">
    <property type="entry name" value="MADF_DNA_bdg"/>
    <property type="match status" value="1"/>
</dbReference>
<dbReference type="EMBL" id="CAKOFQ010006778">
    <property type="protein sequence ID" value="CAH1970820.1"/>
    <property type="molecule type" value="Genomic_DNA"/>
</dbReference>
<dbReference type="PANTHER" id="PTHR21505:SF8">
    <property type="entry name" value="DPT-YFP REPRESSOR BY OVEREXPRESSION, ISOFORM D-RELATED"/>
    <property type="match status" value="1"/>
</dbReference>